<comment type="caution">
    <text evidence="1">The sequence shown here is derived from an EMBL/GenBank/DDBJ whole genome shotgun (WGS) entry which is preliminary data.</text>
</comment>
<dbReference type="Proteomes" id="UP001054889">
    <property type="component" value="Unassembled WGS sequence"/>
</dbReference>
<evidence type="ECO:0008006" key="3">
    <source>
        <dbReference type="Google" id="ProtNLM"/>
    </source>
</evidence>
<reference evidence="1" key="1">
    <citation type="journal article" date="2018" name="DNA Res.">
        <title>Multiple hybrid de novo genome assembly of finger millet, an orphan allotetraploid crop.</title>
        <authorList>
            <person name="Hatakeyama M."/>
            <person name="Aluri S."/>
            <person name="Balachadran M.T."/>
            <person name="Sivarajan S.R."/>
            <person name="Patrignani A."/>
            <person name="Gruter S."/>
            <person name="Poveda L."/>
            <person name="Shimizu-Inatsugi R."/>
            <person name="Baeten J."/>
            <person name="Francoijs K.J."/>
            <person name="Nataraja K.N."/>
            <person name="Reddy Y.A.N."/>
            <person name="Phadnis S."/>
            <person name="Ravikumar R.L."/>
            <person name="Schlapbach R."/>
            <person name="Sreeman S.M."/>
            <person name="Shimizu K.K."/>
        </authorList>
    </citation>
    <scope>NUCLEOTIDE SEQUENCE</scope>
</reference>
<evidence type="ECO:0000313" key="2">
    <source>
        <dbReference type="Proteomes" id="UP001054889"/>
    </source>
</evidence>
<reference evidence="1" key="2">
    <citation type="submission" date="2021-12" db="EMBL/GenBank/DDBJ databases">
        <title>Resequencing data analysis of finger millet.</title>
        <authorList>
            <person name="Hatakeyama M."/>
            <person name="Aluri S."/>
            <person name="Balachadran M.T."/>
            <person name="Sivarajan S.R."/>
            <person name="Poveda L."/>
            <person name="Shimizu-Inatsugi R."/>
            <person name="Schlapbach R."/>
            <person name="Sreeman S.M."/>
            <person name="Shimizu K.K."/>
        </authorList>
    </citation>
    <scope>NUCLEOTIDE SEQUENCE</scope>
</reference>
<accession>A0AAV5FBQ6</accession>
<proteinExistence type="predicted"/>
<keyword evidence="2" id="KW-1185">Reference proteome</keyword>
<dbReference type="AlphaFoldDB" id="A0AAV5FBQ6"/>
<evidence type="ECO:0000313" key="1">
    <source>
        <dbReference type="EMBL" id="GJN32254.1"/>
    </source>
</evidence>
<sequence>MILHSYTCELCILQREETLRHLFLRCNFAKSCWQSIGVSFPNTMFPTRVVSHVKRSLQLPFYMEIIIIMSWCI</sequence>
<organism evidence="1 2">
    <name type="scientific">Eleusine coracana subsp. coracana</name>
    <dbReference type="NCBI Taxonomy" id="191504"/>
    <lineage>
        <taxon>Eukaryota</taxon>
        <taxon>Viridiplantae</taxon>
        <taxon>Streptophyta</taxon>
        <taxon>Embryophyta</taxon>
        <taxon>Tracheophyta</taxon>
        <taxon>Spermatophyta</taxon>
        <taxon>Magnoliopsida</taxon>
        <taxon>Liliopsida</taxon>
        <taxon>Poales</taxon>
        <taxon>Poaceae</taxon>
        <taxon>PACMAD clade</taxon>
        <taxon>Chloridoideae</taxon>
        <taxon>Cynodonteae</taxon>
        <taxon>Eleusininae</taxon>
        <taxon>Eleusine</taxon>
    </lineage>
</organism>
<name>A0AAV5FBQ6_ELECO</name>
<gene>
    <name evidence="1" type="primary">gb20745</name>
    <name evidence="1" type="ORF">PR202_gb20745</name>
</gene>
<protein>
    <recommendedName>
        <fullName evidence="3">Reverse transcriptase zinc-binding domain-containing protein</fullName>
    </recommendedName>
</protein>
<dbReference type="EMBL" id="BQKI01000084">
    <property type="protein sequence ID" value="GJN32254.1"/>
    <property type="molecule type" value="Genomic_DNA"/>
</dbReference>